<dbReference type="Proteomes" id="UP000245880">
    <property type="component" value="Unassembled WGS sequence"/>
</dbReference>
<dbReference type="OrthoDB" id="1450284at2"/>
<dbReference type="InterPro" id="IPR022655">
    <property type="entry name" value="DUF1553"/>
</dbReference>
<reference evidence="4 5" key="1">
    <citation type="submission" date="2018-03" db="EMBL/GenBank/DDBJ databases">
        <title>Genomic Encyclopedia of Archaeal and Bacterial Type Strains, Phase II (KMG-II): from individual species to whole genera.</title>
        <authorList>
            <person name="Goeker M."/>
        </authorList>
    </citation>
    <scope>NUCLEOTIDE SEQUENCE [LARGE SCALE GENOMIC DNA]</scope>
    <source>
        <strain evidence="4 5">DSM 100346</strain>
    </source>
</reference>
<comment type="caution">
    <text evidence="4">The sequence shown here is derived from an EMBL/GenBank/DDBJ whole genome shotgun (WGS) entry which is preliminary data.</text>
</comment>
<evidence type="ECO:0000259" key="2">
    <source>
        <dbReference type="Pfam" id="PF07587"/>
    </source>
</evidence>
<evidence type="ECO:0000313" key="4">
    <source>
        <dbReference type="EMBL" id="PWJ56626.1"/>
    </source>
</evidence>
<evidence type="ECO:0000313" key="5">
    <source>
        <dbReference type="Proteomes" id="UP000245880"/>
    </source>
</evidence>
<dbReference type="CDD" id="cd04084">
    <property type="entry name" value="CBM6_xylanase-like"/>
    <property type="match status" value="1"/>
</dbReference>
<feature type="domain" description="Cytochrome C Planctomycete-type" evidence="3">
    <location>
        <begin position="43"/>
        <end position="100"/>
    </location>
</feature>
<evidence type="ECO:0000259" key="3">
    <source>
        <dbReference type="Pfam" id="PF07635"/>
    </source>
</evidence>
<dbReference type="InterPro" id="IPR011444">
    <property type="entry name" value="DUF1549"/>
</dbReference>
<dbReference type="Gene3D" id="2.60.120.260">
    <property type="entry name" value="Galactose-binding domain-like"/>
    <property type="match status" value="1"/>
</dbReference>
<dbReference type="InterPro" id="IPR011429">
    <property type="entry name" value="Cyt_c_Planctomycete-type"/>
</dbReference>
<organism evidence="4 5">
    <name type="scientific">Dyadobacter jejuensis</name>
    <dbReference type="NCBI Taxonomy" id="1082580"/>
    <lineage>
        <taxon>Bacteria</taxon>
        <taxon>Pseudomonadati</taxon>
        <taxon>Bacteroidota</taxon>
        <taxon>Cytophagia</taxon>
        <taxon>Cytophagales</taxon>
        <taxon>Spirosomataceae</taxon>
        <taxon>Dyadobacter</taxon>
    </lineage>
</organism>
<sequence length="918" mass="103938">MRKSIFIAFGAGILLVSYFSWDGIFGSKVDYNAEVKPILNKHCIGCHGGVKKAGDVSFLFEEDMLQPGKSGKPAVVRGNAHASEMIRRIETSDPDDRMPKNAEPLAQEDVDILKRWIDQGATWERHWAYKKVDRPELPSLRNLSNLFGLLDLNTSSWPQNAIDYFVLDRLRKEGLSPSEKADKATLIRRVSLDLTGLPPTPQQVADFVADDSDDAYERLVDGLLAAPSFGERWAAMWMDLARYADTKGYEKDGPRNIWRYRDYVVKAFNADKPFDTFTIEQLAGDLLPAESANLPSRENLVATGFHRNTMNNDEGGTVDEEFRVAAQIDRVNTTWEVWTGTTFACVQCHSHPYDPISHEEYYKYMAFFNNTRDEDVPTESPALRIYPSDDSLRVQEVLSWIEGHDAGVKKEFAEFLYVMEPKVNSHDFDSLVNATMIDGKYLGLKQSSSARLKRVTLTGKTSLMLSVSTGAEGPTLQVRTGAVDGPVRAQVRLTKPCRDSVLILPMSPQDGKHDLYFTMTSPKTPDRWVQIKWVSFQQPLPGAQEPGYEQVLRQYVSLVAKRVEEMPILWDGKGDLARKTHVFERGNWLVKGPEVQPGVPGLFPDLPAEAPKNRLGMAQWLVSRNHPLTARVIVNRFWEQIFGYGIVETVEDFGSQGSPPTHQQLLDWLAVSFMEDDGWSVKTLLKRIVLSATYQQSSQTNQEQLEKDPYNYWLSRGPRVRLSAEQVRDQALAISGLLSKKMYGPSVMPPQPDGIWQSPYSGERWLLSEGEDRYRRALYTYWKRTSPYPSMTTFDAPSREFCQSRRIRTNTPLQALVTLNDPVYMEASERLATLMNQKGKTPREQLKEGYQLLTFQPIEEQSLKVLEKVYHQALTAYRKNPAEVDSILVYGATKTPELAALSVSANVMLNLDTVVTKE</sequence>
<dbReference type="PANTHER" id="PTHR35889:SF3">
    <property type="entry name" value="F-BOX DOMAIN-CONTAINING PROTEIN"/>
    <property type="match status" value="1"/>
</dbReference>
<protein>
    <submittedName>
        <fullName evidence="4">Cytochrome c</fullName>
    </submittedName>
</protein>
<evidence type="ECO:0000259" key="1">
    <source>
        <dbReference type="Pfam" id="PF07583"/>
    </source>
</evidence>
<keyword evidence="5" id="KW-1185">Reference proteome</keyword>
<dbReference type="Pfam" id="PF07583">
    <property type="entry name" value="PSCyt2"/>
    <property type="match status" value="1"/>
</dbReference>
<dbReference type="PANTHER" id="PTHR35889">
    <property type="entry name" value="CYCLOINULO-OLIGOSACCHARIDE FRUCTANOTRANSFERASE-RELATED"/>
    <property type="match status" value="1"/>
</dbReference>
<dbReference type="Pfam" id="PF07635">
    <property type="entry name" value="PSCyt1"/>
    <property type="match status" value="1"/>
</dbReference>
<dbReference type="Pfam" id="PF07587">
    <property type="entry name" value="PSD1"/>
    <property type="match status" value="1"/>
</dbReference>
<gene>
    <name evidence="4" type="ORF">CLV98_111120</name>
</gene>
<dbReference type="EMBL" id="QGDT01000011">
    <property type="protein sequence ID" value="PWJ56626.1"/>
    <property type="molecule type" value="Genomic_DNA"/>
</dbReference>
<feature type="domain" description="DUF1553" evidence="2">
    <location>
        <begin position="613"/>
        <end position="869"/>
    </location>
</feature>
<name>A0A316AFR6_9BACT</name>
<dbReference type="AlphaFoldDB" id="A0A316AFR6"/>
<proteinExistence type="predicted"/>
<feature type="domain" description="DUF1549" evidence="1">
    <location>
        <begin position="162"/>
        <end position="372"/>
    </location>
</feature>
<dbReference type="RefSeq" id="WP_109676577.1">
    <property type="nucleotide sequence ID" value="NZ_QGDT01000011.1"/>
</dbReference>
<accession>A0A316AFR6</accession>